<gene>
    <name evidence="3" type="ORF">ACFOGJ_24205</name>
</gene>
<name>A0ABV7L748_9PROT</name>
<accession>A0ABV7L748</accession>
<comment type="similarity">
    <text evidence="1">Belongs to the GSP E family.</text>
</comment>
<dbReference type="SUPFAM" id="SSF52540">
    <property type="entry name" value="P-loop containing nucleoside triphosphate hydrolases"/>
    <property type="match status" value="1"/>
</dbReference>
<evidence type="ECO:0000256" key="1">
    <source>
        <dbReference type="ARBA" id="ARBA00006611"/>
    </source>
</evidence>
<dbReference type="Gene3D" id="3.30.450.370">
    <property type="match status" value="1"/>
</dbReference>
<dbReference type="InterPro" id="IPR027417">
    <property type="entry name" value="P-loop_NTPase"/>
</dbReference>
<reference evidence="4" key="1">
    <citation type="journal article" date="2019" name="Int. J. Syst. Evol. Microbiol.">
        <title>The Global Catalogue of Microorganisms (GCM) 10K type strain sequencing project: providing services to taxonomists for standard genome sequencing and annotation.</title>
        <authorList>
            <consortium name="The Broad Institute Genomics Platform"/>
            <consortium name="The Broad Institute Genome Sequencing Center for Infectious Disease"/>
            <person name="Wu L."/>
            <person name="Ma J."/>
        </authorList>
    </citation>
    <scope>NUCLEOTIDE SEQUENCE [LARGE SCALE GENOMIC DNA]</scope>
    <source>
        <strain evidence="4">KCTC 42964</strain>
    </source>
</reference>
<sequence>MLDDKLKPLQPYLRRRNVVELQCNEPGAIWVEIEGKPPVRERDPALSLEYFHGLARVISNMEGIADFWSKPHLAVMLPGGHRLQLCLGRSVTTGIAMSIRVWRPRRFELSDFDLPPIGEDLVIRAIAEKWNVIVSGGTFSGKTQFLNACLAHVPGSDRVITIQDTPELDIGHVANRVEMVVNRLETDERIDYSAVIDACTRLRPDRIFCGELSVGNSHVVLRLLNSGHGGFWTTVHASDPNLALHAITRNIQMAGHASNGVREFFEATIDLVVQVSRQRHSSRRFISAMWQPRRGPWSPDCAVRPPADADGPWVSPEDDNDVVLLEASE</sequence>
<keyword evidence="4" id="KW-1185">Reference proteome</keyword>
<dbReference type="Proteomes" id="UP001595528">
    <property type="component" value="Unassembled WGS sequence"/>
</dbReference>
<protein>
    <submittedName>
        <fullName evidence="3">ATPase, T2SS/T4P/T4SS family</fullName>
    </submittedName>
</protein>
<evidence type="ECO:0000259" key="2">
    <source>
        <dbReference type="Pfam" id="PF00437"/>
    </source>
</evidence>
<comment type="caution">
    <text evidence="3">The sequence shown here is derived from an EMBL/GenBank/DDBJ whole genome shotgun (WGS) entry which is preliminary data.</text>
</comment>
<proteinExistence type="inferred from homology"/>
<organism evidence="3 4">
    <name type="scientific">Marinibaculum pumilum</name>
    <dbReference type="NCBI Taxonomy" id="1766165"/>
    <lineage>
        <taxon>Bacteria</taxon>
        <taxon>Pseudomonadati</taxon>
        <taxon>Pseudomonadota</taxon>
        <taxon>Alphaproteobacteria</taxon>
        <taxon>Rhodospirillales</taxon>
        <taxon>Rhodospirillaceae</taxon>
        <taxon>Marinibaculum</taxon>
    </lineage>
</organism>
<dbReference type="InterPro" id="IPR001482">
    <property type="entry name" value="T2SS/T4SS_dom"/>
</dbReference>
<feature type="domain" description="Bacterial type II secretion system protein E" evidence="2">
    <location>
        <begin position="93"/>
        <end position="273"/>
    </location>
</feature>
<dbReference type="EMBL" id="JBHRTR010000044">
    <property type="protein sequence ID" value="MFC3230374.1"/>
    <property type="molecule type" value="Genomic_DNA"/>
</dbReference>
<evidence type="ECO:0000313" key="4">
    <source>
        <dbReference type="Proteomes" id="UP001595528"/>
    </source>
</evidence>
<dbReference type="PANTHER" id="PTHR30486:SF6">
    <property type="entry name" value="TYPE IV PILUS RETRACTATION ATPASE PILT"/>
    <property type="match status" value="1"/>
</dbReference>
<dbReference type="PANTHER" id="PTHR30486">
    <property type="entry name" value="TWITCHING MOTILITY PROTEIN PILT"/>
    <property type="match status" value="1"/>
</dbReference>
<dbReference type="InterPro" id="IPR050921">
    <property type="entry name" value="T4SS_GSP_E_ATPase"/>
</dbReference>
<dbReference type="RefSeq" id="WP_379905489.1">
    <property type="nucleotide sequence ID" value="NZ_JBHRTR010000044.1"/>
</dbReference>
<dbReference type="Gene3D" id="3.40.50.300">
    <property type="entry name" value="P-loop containing nucleotide triphosphate hydrolases"/>
    <property type="match status" value="1"/>
</dbReference>
<dbReference type="Pfam" id="PF00437">
    <property type="entry name" value="T2SSE"/>
    <property type="match status" value="1"/>
</dbReference>
<evidence type="ECO:0000313" key="3">
    <source>
        <dbReference type="EMBL" id="MFC3230374.1"/>
    </source>
</evidence>